<name>A0ABD1GPT9_SALDI</name>
<dbReference type="AlphaFoldDB" id="A0ABD1GPT9"/>
<comment type="caution">
    <text evidence="1">The sequence shown here is derived from an EMBL/GenBank/DDBJ whole genome shotgun (WGS) entry which is preliminary data.</text>
</comment>
<protein>
    <submittedName>
        <fullName evidence="1">Uncharacterized protein</fullName>
    </submittedName>
</protein>
<evidence type="ECO:0000313" key="2">
    <source>
        <dbReference type="Proteomes" id="UP001567538"/>
    </source>
</evidence>
<dbReference type="EMBL" id="JBEAFC010000008">
    <property type="protein sequence ID" value="KAL1546156.1"/>
    <property type="molecule type" value="Genomic_DNA"/>
</dbReference>
<proteinExistence type="predicted"/>
<organism evidence="1 2">
    <name type="scientific">Salvia divinorum</name>
    <name type="common">Maria pastora</name>
    <name type="synonym">Diviner's sage</name>
    <dbReference type="NCBI Taxonomy" id="28513"/>
    <lineage>
        <taxon>Eukaryota</taxon>
        <taxon>Viridiplantae</taxon>
        <taxon>Streptophyta</taxon>
        <taxon>Embryophyta</taxon>
        <taxon>Tracheophyta</taxon>
        <taxon>Spermatophyta</taxon>
        <taxon>Magnoliopsida</taxon>
        <taxon>eudicotyledons</taxon>
        <taxon>Gunneridae</taxon>
        <taxon>Pentapetalae</taxon>
        <taxon>asterids</taxon>
        <taxon>lamiids</taxon>
        <taxon>Lamiales</taxon>
        <taxon>Lamiaceae</taxon>
        <taxon>Nepetoideae</taxon>
        <taxon>Mentheae</taxon>
        <taxon>Salviinae</taxon>
        <taxon>Salvia</taxon>
        <taxon>Salvia subgen. Calosphace</taxon>
    </lineage>
</organism>
<dbReference type="PANTHER" id="PTHR34061:SF17">
    <property type="entry name" value="EXPRESSED PROTEIN"/>
    <property type="match status" value="1"/>
</dbReference>
<accession>A0ABD1GPT9</accession>
<reference evidence="1 2" key="1">
    <citation type="submission" date="2024-06" db="EMBL/GenBank/DDBJ databases">
        <title>A chromosome level genome sequence of Diviner's sage (Salvia divinorum).</title>
        <authorList>
            <person name="Ford S.A."/>
            <person name="Ro D.-K."/>
            <person name="Ness R.W."/>
            <person name="Phillips M.A."/>
        </authorList>
    </citation>
    <scope>NUCLEOTIDE SEQUENCE [LARGE SCALE GENOMIC DNA]</scope>
    <source>
        <strain evidence="1">SAF-2024a</strain>
        <tissue evidence="1">Leaf</tissue>
    </source>
</reference>
<evidence type="ECO:0000313" key="1">
    <source>
        <dbReference type="EMBL" id="KAL1546156.1"/>
    </source>
</evidence>
<gene>
    <name evidence="1" type="ORF">AAHA92_22799</name>
</gene>
<dbReference type="PANTHER" id="PTHR34061">
    <property type="entry name" value="PROTEIN, PUTATIVE-RELATED"/>
    <property type="match status" value="1"/>
</dbReference>
<sequence>MKCEKVARWVGESVAAAFFSSLEKWSCINISTLDSDVDEEADDRPLMLTRFPSEASSHHRFSIDKLHYPITISMPL</sequence>
<dbReference type="Proteomes" id="UP001567538">
    <property type="component" value="Unassembled WGS sequence"/>
</dbReference>
<keyword evidence="2" id="KW-1185">Reference proteome</keyword>